<feature type="non-terminal residue" evidence="2">
    <location>
        <position position="104"/>
    </location>
</feature>
<feature type="compositionally biased region" description="Low complexity" evidence="1">
    <location>
        <begin position="71"/>
        <end position="80"/>
    </location>
</feature>
<reference evidence="2" key="1">
    <citation type="submission" date="2022-08" db="EMBL/GenBank/DDBJ databases">
        <authorList>
            <consortium name="DOE Joint Genome Institute"/>
            <person name="Min B."/>
            <person name="Riley R."/>
            <person name="Sierra-Patev S."/>
            <person name="Naranjo-Ortiz M."/>
            <person name="Looney B."/>
            <person name="Konkel Z."/>
            <person name="Slot J.C."/>
            <person name="Sakamoto Y."/>
            <person name="Steenwyk J.L."/>
            <person name="Rokas A."/>
            <person name="Carro J."/>
            <person name="Camarero S."/>
            <person name="Ferreira P."/>
            <person name="Molpeceres G."/>
            <person name="Ruiz-Duenas F.J."/>
            <person name="Serrano A."/>
            <person name="Henrissat B."/>
            <person name="Drula E."/>
            <person name="Hughes K.W."/>
            <person name="Mata J.L."/>
            <person name="Ishikawa N.K."/>
            <person name="Vargas-Isla R."/>
            <person name="Ushijima S."/>
            <person name="Smith C.A."/>
            <person name="Ahrendt S."/>
            <person name="Andreopoulos W."/>
            <person name="He G."/>
            <person name="Labutti K."/>
            <person name="Lipzen A."/>
            <person name="Ng V."/>
            <person name="Sandor L."/>
            <person name="Barry K."/>
            <person name="Martinez A.T."/>
            <person name="Xiao Y."/>
            <person name="Gibbons J.G."/>
            <person name="Terashima K."/>
            <person name="Hibbett D.S."/>
            <person name="Grigoriev I.V."/>
        </authorList>
    </citation>
    <scope>NUCLEOTIDE SEQUENCE</scope>
    <source>
        <strain evidence="2">TFB7829</strain>
    </source>
</reference>
<evidence type="ECO:0000256" key="1">
    <source>
        <dbReference type="SAM" id="MobiDB-lite"/>
    </source>
</evidence>
<protein>
    <recommendedName>
        <fullName evidence="4">DDE Tnp4 domain-containing protein</fullName>
    </recommendedName>
</protein>
<evidence type="ECO:0008006" key="4">
    <source>
        <dbReference type="Google" id="ProtNLM"/>
    </source>
</evidence>
<evidence type="ECO:0000313" key="3">
    <source>
        <dbReference type="Proteomes" id="UP001163850"/>
    </source>
</evidence>
<organism evidence="2 3">
    <name type="scientific">Lentinula detonsa</name>
    <dbReference type="NCBI Taxonomy" id="2804962"/>
    <lineage>
        <taxon>Eukaryota</taxon>
        <taxon>Fungi</taxon>
        <taxon>Dikarya</taxon>
        <taxon>Basidiomycota</taxon>
        <taxon>Agaricomycotina</taxon>
        <taxon>Agaricomycetes</taxon>
        <taxon>Agaricomycetidae</taxon>
        <taxon>Agaricales</taxon>
        <taxon>Marasmiineae</taxon>
        <taxon>Omphalotaceae</taxon>
        <taxon>Lentinula</taxon>
    </lineage>
</organism>
<evidence type="ECO:0000313" key="2">
    <source>
        <dbReference type="EMBL" id="KAJ3979371.1"/>
    </source>
</evidence>
<gene>
    <name evidence="2" type="ORF">F5890DRAFT_1398224</name>
</gene>
<dbReference type="EMBL" id="MU802366">
    <property type="protein sequence ID" value="KAJ3979371.1"/>
    <property type="molecule type" value="Genomic_DNA"/>
</dbReference>
<dbReference type="Proteomes" id="UP001163850">
    <property type="component" value="Unassembled WGS sequence"/>
</dbReference>
<comment type="caution">
    <text evidence="2">The sequence shown here is derived from an EMBL/GenBank/DDBJ whole genome shotgun (WGS) entry which is preliminary data.</text>
</comment>
<feature type="region of interest" description="Disordered" evidence="1">
    <location>
        <begin position="64"/>
        <end position="84"/>
    </location>
</feature>
<feature type="non-terminal residue" evidence="2">
    <location>
        <position position="1"/>
    </location>
</feature>
<accession>A0AA38PPT1</accession>
<name>A0AA38PPT1_9AGAR</name>
<sequence length="104" mass="12087">FGTFKKCFQVTTQLPEYPIQTQAKFVVALGVLFNFMRMWDPSDIEDHGPQYDEDAITVSATTFEQDEVEHSPSSSDISTSETIRATRHRDRIAQRMWNDYCVYL</sequence>
<proteinExistence type="predicted"/>
<dbReference type="AlphaFoldDB" id="A0AA38PPT1"/>